<organism evidence="1 2">
    <name type="scientific">Pseudomonas synxantha</name>
    <dbReference type="NCBI Taxonomy" id="47883"/>
    <lineage>
        <taxon>Bacteria</taxon>
        <taxon>Pseudomonadati</taxon>
        <taxon>Pseudomonadota</taxon>
        <taxon>Gammaproteobacteria</taxon>
        <taxon>Pseudomonadales</taxon>
        <taxon>Pseudomonadaceae</taxon>
        <taxon>Pseudomonas</taxon>
    </lineage>
</organism>
<keyword evidence="2" id="KW-1185">Reference proteome</keyword>
<reference evidence="1" key="1">
    <citation type="submission" date="2023-07" db="EMBL/GenBank/DDBJ databases">
        <title>Sorghum-associated microbial communities from plants grown in Nebraska, USA.</title>
        <authorList>
            <person name="Schachtman D."/>
        </authorList>
    </citation>
    <scope>NUCLEOTIDE SEQUENCE</scope>
    <source>
        <strain evidence="1">BE46</strain>
    </source>
</reference>
<evidence type="ECO:0000313" key="2">
    <source>
        <dbReference type="Proteomes" id="UP001259420"/>
    </source>
</evidence>
<accession>A0ACC6JLC7</accession>
<sequence>MEKDRKTPGSNSQDLRTLSRRDVLINSAIVGTGLAVSPLSWATTSDRTHGTFDEGPVMQQRKLGNLVVSELGSGCMSISANYGPPADRAEGIKLIRSAYEKGVTFFDTAEVYGPHTNEDLVGEALAPFRDQVVIATKFGFDIEAGGLNSRPEHIRAVIEGSLKRLRTDHIDLYYQHRVDPSVPIEEVAGVMRDLIKEGKVLHFGLSEASASTIRRAHAVQPVTAVQTEYSLMERDVERNGVLAACEQLGIGFVPWGPLGMGYLPGTLNGQARLDPKTDLRAGFDRFSPENLAANTPIIDFLKAFAKRKGATPAQISLTWLLAQKPWIVPIPGTRSLNHLEENLASVSVQLTSADLSEIQTALSRLKVHGGRMNEMQMRVVDQAE</sequence>
<dbReference type="EMBL" id="JAVDSD010000004">
    <property type="protein sequence ID" value="MDR6607311.1"/>
    <property type="molecule type" value="Genomic_DNA"/>
</dbReference>
<gene>
    <name evidence="1" type="ORF">J2X87_002381</name>
</gene>
<name>A0ACC6JLC7_9PSED</name>
<dbReference type="Proteomes" id="UP001259420">
    <property type="component" value="Unassembled WGS sequence"/>
</dbReference>
<evidence type="ECO:0000313" key="1">
    <source>
        <dbReference type="EMBL" id="MDR6607311.1"/>
    </source>
</evidence>
<proteinExistence type="predicted"/>
<protein>
    <submittedName>
        <fullName evidence="1">Aryl-alcohol dehydrogenase-like predicted oxidoreductase</fullName>
    </submittedName>
</protein>
<comment type="caution">
    <text evidence="1">The sequence shown here is derived from an EMBL/GenBank/DDBJ whole genome shotgun (WGS) entry which is preliminary data.</text>
</comment>